<keyword evidence="2" id="KW-1185">Reference proteome</keyword>
<comment type="caution">
    <text evidence="1">The sequence shown here is derived from an EMBL/GenBank/DDBJ whole genome shotgun (WGS) entry which is preliminary data.</text>
</comment>
<evidence type="ECO:0000313" key="2">
    <source>
        <dbReference type="Proteomes" id="UP001432027"/>
    </source>
</evidence>
<feature type="non-terminal residue" evidence="1">
    <location>
        <position position="1"/>
    </location>
</feature>
<name>A0AAV5TM73_9BILA</name>
<reference evidence="1" key="1">
    <citation type="submission" date="2023-10" db="EMBL/GenBank/DDBJ databases">
        <title>Genome assembly of Pristionchus species.</title>
        <authorList>
            <person name="Yoshida K."/>
            <person name="Sommer R.J."/>
        </authorList>
    </citation>
    <scope>NUCLEOTIDE SEQUENCE</scope>
    <source>
        <strain evidence="1">RS0144</strain>
    </source>
</reference>
<organism evidence="1 2">
    <name type="scientific">Pristionchus entomophagus</name>
    <dbReference type="NCBI Taxonomy" id="358040"/>
    <lineage>
        <taxon>Eukaryota</taxon>
        <taxon>Metazoa</taxon>
        <taxon>Ecdysozoa</taxon>
        <taxon>Nematoda</taxon>
        <taxon>Chromadorea</taxon>
        <taxon>Rhabditida</taxon>
        <taxon>Rhabditina</taxon>
        <taxon>Diplogasteromorpha</taxon>
        <taxon>Diplogasteroidea</taxon>
        <taxon>Neodiplogasteridae</taxon>
        <taxon>Pristionchus</taxon>
    </lineage>
</organism>
<evidence type="ECO:0000313" key="1">
    <source>
        <dbReference type="EMBL" id="GMS95313.1"/>
    </source>
</evidence>
<proteinExistence type="predicted"/>
<sequence>ITGESRQDCFVRGSCVKGGNKQNWQRLTEMKKLIDQDCEVIIQIRAYSDAKYHIMMQVNSTKDIDDSFPISSKQGDEQFVCQKKTVKGHRD</sequence>
<feature type="non-terminal residue" evidence="1">
    <location>
        <position position="91"/>
    </location>
</feature>
<dbReference type="Proteomes" id="UP001432027">
    <property type="component" value="Unassembled WGS sequence"/>
</dbReference>
<gene>
    <name evidence="1" type="ORF">PENTCL1PPCAC_17488</name>
</gene>
<dbReference type="AlphaFoldDB" id="A0AAV5TM73"/>
<protein>
    <submittedName>
        <fullName evidence="1">Uncharacterized protein</fullName>
    </submittedName>
</protein>
<dbReference type="EMBL" id="BTSX01000004">
    <property type="protein sequence ID" value="GMS95313.1"/>
    <property type="molecule type" value="Genomic_DNA"/>
</dbReference>
<accession>A0AAV5TM73</accession>